<gene>
    <name evidence="1" type="ORF">SDC9_87760</name>
</gene>
<comment type="caution">
    <text evidence="1">The sequence shown here is derived from an EMBL/GenBank/DDBJ whole genome shotgun (WGS) entry which is preliminary data.</text>
</comment>
<proteinExistence type="predicted"/>
<evidence type="ECO:0000313" key="1">
    <source>
        <dbReference type="EMBL" id="MPM41110.1"/>
    </source>
</evidence>
<organism evidence="1">
    <name type="scientific">bioreactor metagenome</name>
    <dbReference type="NCBI Taxonomy" id="1076179"/>
    <lineage>
        <taxon>unclassified sequences</taxon>
        <taxon>metagenomes</taxon>
        <taxon>ecological metagenomes</taxon>
    </lineage>
</organism>
<protein>
    <submittedName>
        <fullName evidence="1">Uncharacterized protein</fullName>
    </submittedName>
</protein>
<dbReference type="PROSITE" id="PS51257">
    <property type="entry name" value="PROKAR_LIPOPROTEIN"/>
    <property type="match status" value="1"/>
</dbReference>
<accession>A0A644ZJQ4</accession>
<name>A0A644ZJQ4_9ZZZZ</name>
<dbReference type="AlphaFoldDB" id="A0A644ZJQ4"/>
<sequence>MKINKKHLLYIILILTSSCKNKTTYESNLVNKIDTTFICDLNENIEIINQIDDAKLYIRSSLSH</sequence>
<reference evidence="1" key="1">
    <citation type="submission" date="2019-08" db="EMBL/GenBank/DDBJ databases">
        <authorList>
            <person name="Kucharzyk K."/>
            <person name="Murdoch R.W."/>
            <person name="Higgins S."/>
            <person name="Loffler F."/>
        </authorList>
    </citation>
    <scope>NUCLEOTIDE SEQUENCE</scope>
</reference>
<dbReference type="EMBL" id="VSSQ01009250">
    <property type="protein sequence ID" value="MPM41110.1"/>
    <property type="molecule type" value="Genomic_DNA"/>
</dbReference>